<feature type="non-terminal residue" evidence="2">
    <location>
        <position position="1"/>
    </location>
</feature>
<organism evidence="2 3">
    <name type="scientific">Serratia silvae</name>
    <dbReference type="NCBI Taxonomy" id="2824122"/>
    <lineage>
        <taxon>Bacteria</taxon>
        <taxon>Pseudomonadati</taxon>
        <taxon>Pseudomonadota</taxon>
        <taxon>Gammaproteobacteria</taxon>
        <taxon>Enterobacterales</taxon>
        <taxon>Yersiniaceae</taxon>
        <taxon>Serratia</taxon>
    </lineage>
</organism>
<evidence type="ECO:0000313" key="2">
    <source>
        <dbReference type="EMBL" id="MCL1027833.1"/>
    </source>
</evidence>
<keyword evidence="3" id="KW-1185">Reference proteome</keyword>
<reference evidence="2" key="1">
    <citation type="submission" date="2021-04" db="EMBL/GenBank/DDBJ databases">
        <title>Genome sequence of Serratia sp. arafor3.</title>
        <authorList>
            <person name="Besaury L."/>
        </authorList>
    </citation>
    <scope>NUCLEOTIDE SEQUENCE</scope>
    <source>
        <strain evidence="2">Arafor3</strain>
    </source>
</reference>
<accession>A0ABT0K737</accession>
<evidence type="ECO:0000256" key="1">
    <source>
        <dbReference type="SAM" id="MobiDB-lite"/>
    </source>
</evidence>
<name>A0ABT0K737_9GAMM</name>
<dbReference type="Proteomes" id="UP001165275">
    <property type="component" value="Unassembled WGS sequence"/>
</dbReference>
<feature type="region of interest" description="Disordered" evidence="1">
    <location>
        <begin position="1"/>
        <end position="20"/>
    </location>
</feature>
<evidence type="ECO:0008006" key="4">
    <source>
        <dbReference type="Google" id="ProtNLM"/>
    </source>
</evidence>
<sequence>VPGQWRRIIGSSQKGATPKFKKLFKRSKNQPKRHLWVFVEQKRRVLSVLLEENPSTRLNPKKRGR</sequence>
<comment type="caution">
    <text evidence="2">The sequence shown here is derived from an EMBL/GenBank/DDBJ whole genome shotgun (WGS) entry which is preliminary data.</text>
</comment>
<dbReference type="RefSeq" id="WP_248944143.1">
    <property type="nucleotide sequence ID" value="NZ_JAGQDC010000001.1"/>
</dbReference>
<proteinExistence type="predicted"/>
<protein>
    <recommendedName>
        <fullName evidence="4">IS4 family transposase</fullName>
    </recommendedName>
</protein>
<evidence type="ECO:0000313" key="3">
    <source>
        <dbReference type="Proteomes" id="UP001165275"/>
    </source>
</evidence>
<dbReference type="EMBL" id="JAGQDC010000001">
    <property type="protein sequence ID" value="MCL1027833.1"/>
    <property type="molecule type" value="Genomic_DNA"/>
</dbReference>
<gene>
    <name evidence="2" type="ORF">KAJ71_02060</name>
</gene>